<keyword evidence="4" id="KW-0808">Transferase</keyword>
<comment type="catalytic activity">
    <reaction evidence="6">
        <text>2'-phospho-[ligated tRNA] + NAD(+) = mature tRNA + ADP-alpha-D-ribose 1'',2''-cyclic phosphate + nicotinamide</text>
        <dbReference type="Rhea" id="RHEA:23324"/>
        <dbReference type="Rhea" id="RHEA-COMP:11106"/>
        <dbReference type="Rhea" id="RHEA-COMP:11107"/>
        <dbReference type="ChEBI" id="CHEBI:17154"/>
        <dbReference type="ChEBI" id="CHEBI:57540"/>
        <dbReference type="ChEBI" id="CHEBI:76596"/>
        <dbReference type="ChEBI" id="CHEBI:82883"/>
        <dbReference type="ChEBI" id="CHEBI:85027"/>
        <dbReference type="EC" id="2.7.1.160"/>
    </reaction>
</comment>
<dbReference type="EC" id="2.7.1.160" evidence="3"/>
<sequence length="535" mass="59584">SGAYPVGPVLHHRPRVDACRFGMASSSPAPEDDGGAPASEASFQSADEEDDFDLPQDLGTATGAASSAGPAPESGGGDGDAAEEEDDDALPPGLEEEDGADQRWNLKRDGNREQLEPIHQRLSIEREHVKISKMFSYVLRHAAHKLDVRIRKDGFVRLREIMKLRNFKPYNLEEIMAAVYFDEKERYTMVREFDGELLIRANQGHTMKVVESELLLEQITDPSTVTECVHGTYLVHWPFVKRQGLSKVARNHIHMANGLPEDGKIRGMRSTAELFVYVDVPKAMEDGVIFFRSKNDVILTVGIDGWLPTKYFVKAVRIDYNTCDIEELEFEPDSEVPNWAAELAPSGPGEQGTYQIKNLDSLIGNSKRRLQEINGLKALQEQGEELDEEELAKIAQHAQVYSELQSLEQRMRQHKSHRREGAAEKELRMKEEAEAASVVRRKDRAVTPPWEKGRQTLESVGTKTSAKEQAEWAMIGKRRSDADGQTPTAGKRASQSQKDDPWDKIGSMRAGATPTAATPGGGESRRSGAPTWRSQ</sequence>
<reference evidence="8" key="1">
    <citation type="submission" date="2023-10" db="EMBL/GenBank/DDBJ databases">
        <authorList>
            <person name="Chen Y."/>
            <person name="Shah S."/>
            <person name="Dougan E. K."/>
            <person name="Thang M."/>
            <person name="Chan C."/>
        </authorList>
    </citation>
    <scope>NUCLEOTIDE SEQUENCE [LARGE SCALE GENOMIC DNA]</scope>
</reference>
<comment type="caution">
    <text evidence="8">The sequence shown here is derived from an EMBL/GenBank/DDBJ whole genome shotgun (WGS) entry which is preliminary data.</text>
</comment>
<feature type="compositionally biased region" description="Low complexity" evidence="7">
    <location>
        <begin position="57"/>
        <end position="73"/>
    </location>
</feature>
<dbReference type="SUPFAM" id="SSF56399">
    <property type="entry name" value="ADP-ribosylation"/>
    <property type="match status" value="1"/>
</dbReference>
<dbReference type="EMBL" id="CAUYUJ010007345">
    <property type="protein sequence ID" value="CAK0820422.1"/>
    <property type="molecule type" value="Genomic_DNA"/>
</dbReference>
<dbReference type="Gene3D" id="1.10.10.970">
    <property type="entry name" value="RNA 2'-phosphotransferase, Tpt1/KptA family, N-terminal domain"/>
    <property type="match status" value="1"/>
</dbReference>
<evidence type="ECO:0000313" key="9">
    <source>
        <dbReference type="Proteomes" id="UP001189429"/>
    </source>
</evidence>
<evidence type="ECO:0000256" key="6">
    <source>
        <dbReference type="ARBA" id="ARBA00047949"/>
    </source>
</evidence>
<evidence type="ECO:0000256" key="4">
    <source>
        <dbReference type="ARBA" id="ARBA00022679"/>
    </source>
</evidence>
<dbReference type="InterPro" id="IPR042080">
    <property type="entry name" value="RNA_2'-PTrans_N"/>
</dbReference>
<feature type="non-terminal residue" evidence="8">
    <location>
        <position position="1"/>
    </location>
</feature>
<evidence type="ECO:0000313" key="8">
    <source>
        <dbReference type="EMBL" id="CAK0820422.1"/>
    </source>
</evidence>
<keyword evidence="9" id="KW-1185">Reference proteome</keyword>
<feature type="region of interest" description="Disordered" evidence="7">
    <location>
        <begin position="412"/>
        <end position="535"/>
    </location>
</feature>
<evidence type="ECO:0000256" key="3">
    <source>
        <dbReference type="ARBA" id="ARBA00012007"/>
    </source>
</evidence>
<feature type="compositionally biased region" description="Acidic residues" evidence="7">
    <location>
        <begin position="80"/>
        <end position="99"/>
    </location>
</feature>
<name>A0ABN9RP14_9DINO</name>
<comment type="function">
    <text evidence="1">Catalyzes the last step of tRNA splicing, the transfer of the splice junction 2'-phosphate from ligated tRNA to NAD to produce ADP-ribose 1''-2'' cyclic phosphate.</text>
</comment>
<evidence type="ECO:0000256" key="5">
    <source>
        <dbReference type="ARBA" id="ARBA00023027"/>
    </source>
</evidence>
<evidence type="ECO:0000256" key="2">
    <source>
        <dbReference type="ARBA" id="ARBA00009836"/>
    </source>
</evidence>
<dbReference type="InterPro" id="IPR002745">
    <property type="entry name" value="Ptrans_KptA/Tpt1"/>
</dbReference>
<feature type="compositionally biased region" description="Basic and acidic residues" evidence="7">
    <location>
        <begin position="419"/>
        <end position="433"/>
    </location>
</feature>
<keyword evidence="5" id="KW-0520">NAD</keyword>
<dbReference type="InterPro" id="IPR042081">
    <property type="entry name" value="RNA_2'-PTrans_C"/>
</dbReference>
<accession>A0ABN9RP14</accession>
<dbReference type="PANTHER" id="PTHR12684:SF2">
    <property type="entry name" value="TRNA 2'-PHOSPHOTRANSFERASE 1"/>
    <property type="match status" value="1"/>
</dbReference>
<proteinExistence type="inferred from homology"/>
<dbReference type="Pfam" id="PF01885">
    <property type="entry name" value="PTS_2-RNA"/>
    <property type="match status" value="1"/>
</dbReference>
<protein>
    <recommendedName>
        <fullName evidence="3">2'-phosphotransferase</fullName>
        <ecNumber evidence="3">2.7.1.160</ecNumber>
    </recommendedName>
</protein>
<evidence type="ECO:0000256" key="7">
    <source>
        <dbReference type="SAM" id="MobiDB-lite"/>
    </source>
</evidence>
<dbReference type="Gene3D" id="3.20.170.30">
    <property type="match status" value="1"/>
</dbReference>
<feature type="region of interest" description="Disordered" evidence="7">
    <location>
        <begin position="21"/>
        <end position="101"/>
    </location>
</feature>
<gene>
    <name evidence="8" type="ORF">PCOR1329_LOCUS22109</name>
</gene>
<dbReference type="Proteomes" id="UP001189429">
    <property type="component" value="Unassembled WGS sequence"/>
</dbReference>
<feature type="non-terminal residue" evidence="8">
    <location>
        <position position="535"/>
    </location>
</feature>
<dbReference type="PANTHER" id="PTHR12684">
    <property type="entry name" value="PUTATIVE PHOSPHOTRANSFERASE"/>
    <property type="match status" value="1"/>
</dbReference>
<feature type="compositionally biased region" description="Polar residues" evidence="7">
    <location>
        <begin position="483"/>
        <end position="496"/>
    </location>
</feature>
<comment type="similarity">
    <text evidence="2">Belongs to the KptA/TPT1 family.</text>
</comment>
<organism evidence="8 9">
    <name type="scientific">Prorocentrum cordatum</name>
    <dbReference type="NCBI Taxonomy" id="2364126"/>
    <lineage>
        <taxon>Eukaryota</taxon>
        <taxon>Sar</taxon>
        <taxon>Alveolata</taxon>
        <taxon>Dinophyceae</taxon>
        <taxon>Prorocentrales</taxon>
        <taxon>Prorocentraceae</taxon>
        <taxon>Prorocentrum</taxon>
    </lineage>
</organism>
<evidence type="ECO:0000256" key="1">
    <source>
        <dbReference type="ARBA" id="ARBA00003343"/>
    </source>
</evidence>